<feature type="region of interest" description="Disordered" evidence="1">
    <location>
        <begin position="399"/>
        <end position="479"/>
    </location>
</feature>
<evidence type="ECO:0000313" key="3">
    <source>
        <dbReference type="Proteomes" id="UP000809789"/>
    </source>
</evidence>
<dbReference type="AlphaFoldDB" id="A0A8K0KVZ5"/>
<reference evidence="2" key="1">
    <citation type="submission" date="2021-07" db="EMBL/GenBank/DDBJ databases">
        <title>Elsinoe batatas strain:CRI-CJ2 Genome sequencing and assembly.</title>
        <authorList>
            <person name="Huang L."/>
        </authorList>
    </citation>
    <scope>NUCLEOTIDE SEQUENCE</scope>
    <source>
        <strain evidence="2">CRI-CJ2</strain>
    </source>
</reference>
<dbReference type="EMBL" id="JAESVG020000008">
    <property type="protein sequence ID" value="KAG8625076.1"/>
    <property type="molecule type" value="Genomic_DNA"/>
</dbReference>
<feature type="compositionally biased region" description="Low complexity" evidence="1">
    <location>
        <begin position="537"/>
        <end position="547"/>
    </location>
</feature>
<feature type="region of interest" description="Disordered" evidence="1">
    <location>
        <begin position="1"/>
        <end position="137"/>
    </location>
</feature>
<feature type="compositionally biased region" description="Basic and acidic residues" evidence="1">
    <location>
        <begin position="339"/>
        <end position="349"/>
    </location>
</feature>
<organism evidence="2 3">
    <name type="scientific">Elsinoe batatas</name>
    <dbReference type="NCBI Taxonomy" id="2601811"/>
    <lineage>
        <taxon>Eukaryota</taxon>
        <taxon>Fungi</taxon>
        <taxon>Dikarya</taxon>
        <taxon>Ascomycota</taxon>
        <taxon>Pezizomycotina</taxon>
        <taxon>Dothideomycetes</taxon>
        <taxon>Dothideomycetidae</taxon>
        <taxon>Myriangiales</taxon>
        <taxon>Elsinoaceae</taxon>
        <taxon>Elsinoe</taxon>
    </lineage>
</organism>
<sequence length="653" mass="72305">MSSRVSKGKPATVQDVDEETRKTIPGTKVSANSDRSPPLKTTVDNRQMADTTSDSGRSNHTYETLASADSAKVLPRAPDPPKDKPTTLPASTAAIPPPTINDVPKISPTKKSSRASSPGKKHRRAESKSSKKSSEPVPVAYHVPGHCPCPDCDAQYRAYAYAAHYPPPHPAYAAPQHYYPPPADVMPGADYAHDPQPRIRRTSRPRPLSYHTAPPGAYDYALPAPTHLAGLHDPRDPYSQVDRRDYFPPVEGAIDILPTIRQSPLVSHQPARPIMPHAHTDYPVSHRPSTYVEYPPVFSEDDTFLGGDYSSSYGRRSGFPDQYFRSGSRSPVRAGAEAYPRRSSRDEPSHPPLSMRIGRRPSVKQPTLEPAIESGRAPSRSRRDRSYTDLDSFRAMHAQAEAEATGGRPSRAPSHSRRHSQYMDIPTRNASKHSRSPGHRYTTSESRSSRPMSYYSYDDQAAKQSKRRSRDINLESSDKYADARKYQEIVTGRKEDDELAKNVQRSYSSSGNKKPSFPGRVPSLRSTHSGRSHRSGRQSVDAGSGSSRRGGDDIQVQVKITQGGQTINKQKFVGSADLSINDDGELTYRDRSYHGSSARSTASVFSGLFSKSRRGSSGKDKDESSRESRRRSRVASPIIEDARGERRESRRYN</sequence>
<feature type="compositionally biased region" description="Polar residues" evidence="1">
    <location>
        <begin position="503"/>
        <end position="513"/>
    </location>
</feature>
<protein>
    <submittedName>
        <fullName evidence="2">Uncharacterized protein</fullName>
    </submittedName>
</protein>
<evidence type="ECO:0000256" key="1">
    <source>
        <dbReference type="SAM" id="MobiDB-lite"/>
    </source>
</evidence>
<accession>A0A8K0KVZ5</accession>
<gene>
    <name evidence="2" type="ORF">KVT40_006827</name>
</gene>
<feature type="region of interest" description="Disordered" evidence="1">
    <location>
        <begin position="591"/>
        <end position="653"/>
    </location>
</feature>
<feature type="compositionally biased region" description="Polar residues" evidence="1">
    <location>
        <begin position="594"/>
        <end position="604"/>
    </location>
</feature>
<comment type="caution">
    <text evidence="2">The sequence shown here is derived from an EMBL/GenBank/DDBJ whole genome shotgun (WGS) entry which is preliminary data.</text>
</comment>
<name>A0A8K0KVZ5_9PEZI</name>
<keyword evidence="3" id="KW-1185">Reference proteome</keyword>
<evidence type="ECO:0000313" key="2">
    <source>
        <dbReference type="EMBL" id="KAG8625076.1"/>
    </source>
</evidence>
<feature type="region of interest" description="Disordered" evidence="1">
    <location>
        <begin position="315"/>
        <end position="386"/>
    </location>
</feature>
<feature type="compositionally biased region" description="Low complexity" evidence="1">
    <location>
        <begin position="444"/>
        <end position="457"/>
    </location>
</feature>
<dbReference type="OrthoDB" id="3921599at2759"/>
<dbReference type="Proteomes" id="UP000809789">
    <property type="component" value="Unassembled WGS sequence"/>
</dbReference>
<proteinExistence type="predicted"/>
<feature type="compositionally biased region" description="Polar residues" evidence="1">
    <location>
        <begin position="42"/>
        <end position="64"/>
    </location>
</feature>
<feature type="compositionally biased region" description="Basic and acidic residues" evidence="1">
    <location>
        <begin position="640"/>
        <end position="653"/>
    </location>
</feature>
<feature type="region of interest" description="Disordered" evidence="1">
    <location>
        <begin position="492"/>
        <end position="553"/>
    </location>
</feature>
<feature type="compositionally biased region" description="Basic and acidic residues" evidence="1">
    <location>
        <begin position="470"/>
        <end position="479"/>
    </location>
</feature>
<feature type="compositionally biased region" description="Basic and acidic residues" evidence="1">
    <location>
        <begin position="617"/>
        <end position="627"/>
    </location>
</feature>